<dbReference type="EMBL" id="JAEKNS010000047">
    <property type="protein sequence ID" value="MBJ7594029.1"/>
    <property type="molecule type" value="Genomic_DNA"/>
</dbReference>
<dbReference type="Proteomes" id="UP000606991">
    <property type="component" value="Unassembled WGS sequence"/>
</dbReference>
<dbReference type="GO" id="GO:0005886">
    <property type="term" value="C:plasma membrane"/>
    <property type="evidence" value="ECO:0007669"/>
    <property type="project" value="UniProtKB-SubCell"/>
</dbReference>
<feature type="transmembrane region" description="Helical" evidence="7">
    <location>
        <begin position="12"/>
        <end position="30"/>
    </location>
</feature>
<feature type="transmembrane region" description="Helical" evidence="7">
    <location>
        <begin position="99"/>
        <end position="118"/>
    </location>
</feature>
<evidence type="ECO:0000256" key="3">
    <source>
        <dbReference type="ARBA" id="ARBA00022475"/>
    </source>
</evidence>
<feature type="transmembrane region" description="Helical" evidence="7">
    <location>
        <begin position="175"/>
        <end position="197"/>
    </location>
</feature>
<organism evidence="10 11">
    <name type="scientific">Candidatus Aeolococcus gillhamiae</name>
    <dbReference type="NCBI Taxonomy" id="3127015"/>
    <lineage>
        <taxon>Bacteria</taxon>
        <taxon>Bacillati</taxon>
        <taxon>Candidatus Dormiibacterota</taxon>
        <taxon>Candidatus Dormibacteria</taxon>
        <taxon>Candidatus Aeolococcales</taxon>
        <taxon>Candidatus Aeolococcaceae</taxon>
        <taxon>Candidatus Aeolococcus</taxon>
    </lineage>
</organism>
<dbReference type="GO" id="GO:0055085">
    <property type="term" value="P:transmembrane transport"/>
    <property type="evidence" value="ECO:0007669"/>
    <property type="project" value="InterPro"/>
</dbReference>
<dbReference type="RefSeq" id="WP_337309887.1">
    <property type="nucleotide sequence ID" value="NZ_JAEKNS010000047.1"/>
</dbReference>
<dbReference type="InterPro" id="IPR035906">
    <property type="entry name" value="MetI-like_sf"/>
</dbReference>
<dbReference type="Gene3D" id="1.10.3720.10">
    <property type="entry name" value="MetI-like"/>
    <property type="match status" value="1"/>
</dbReference>
<evidence type="ECO:0000313" key="12">
    <source>
        <dbReference type="Proteomes" id="UP000606991"/>
    </source>
</evidence>
<accession>A0A934JVM9</accession>
<feature type="transmembrane region" description="Helical" evidence="7">
    <location>
        <begin position="236"/>
        <end position="262"/>
    </location>
</feature>
<evidence type="ECO:0000259" key="8">
    <source>
        <dbReference type="PROSITE" id="PS50928"/>
    </source>
</evidence>
<dbReference type="EMBL" id="QHBU01000081">
    <property type="protein sequence ID" value="PZR82135.1"/>
    <property type="molecule type" value="Genomic_DNA"/>
</dbReference>
<dbReference type="InterPro" id="IPR045621">
    <property type="entry name" value="BPD_transp_1_N"/>
</dbReference>
<feature type="transmembrane region" description="Helical" evidence="7">
    <location>
        <begin position="130"/>
        <end position="155"/>
    </location>
</feature>
<evidence type="ECO:0000256" key="5">
    <source>
        <dbReference type="ARBA" id="ARBA00022989"/>
    </source>
</evidence>
<dbReference type="PANTHER" id="PTHR43163">
    <property type="entry name" value="DIPEPTIDE TRANSPORT SYSTEM PERMEASE PROTEIN DPPB-RELATED"/>
    <property type="match status" value="1"/>
</dbReference>
<gene>
    <name evidence="10" type="ORF">DLM65_04510</name>
    <name evidence="9" type="ORF">JF886_04070</name>
</gene>
<keyword evidence="3" id="KW-1003">Cell membrane</keyword>
<dbReference type="InterPro" id="IPR000515">
    <property type="entry name" value="MetI-like"/>
</dbReference>
<evidence type="ECO:0000313" key="10">
    <source>
        <dbReference type="EMBL" id="PZR82135.1"/>
    </source>
</evidence>
<reference evidence="10" key="2">
    <citation type="submission" date="2018-05" db="EMBL/GenBank/DDBJ databases">
        <authorList>
            <person name="Ferrari B."/>
        </authorList>
    </citation>
    <scope>NUCLEOTIDE SEQUENCE</scope>
    <source>
        <strain evidence="10">RRmetagenome_bin12</strain>
    </source>
</reference>
<proteinExistence type="inferred from homology"/>
<reference evidence="10 11" key="1">
    <citation type="journal article" date="2017" name="Nature">
        <title>Atmospheric trace gases support primary production in Antarctic desert surface soil.</title>
        <authorList>
            <person name="Ji M."/>
            <person name="Greening C."/>
            <person name="Vanwonterghem I."/>
            <person name="Carere C.R."/>
            <person name="Bay S.K."/>
            <person name="Steen J.A."/>
            <person name="Montgomery K."/>
            <person name="Lines T."/>
            <person name="Beardall J."/>
            <person name="van Dorst J."/>
            <person name="Snape I."/>
            <person name="Stott M.B."/>
            <person name="Hugenholtz P."/>
            <person name="Ferrari B.C."/>
        </authorList>
    </citation>
    <scope>NUCLEOTIDE SEQUENCE [LARGE SCALE GENOMIC DNA]</scope>
    <source>
        <strain evidence="10">RRmetagenome_bin12</strain>
    </source>
</reference>
<protein>
    <submittedName>
        <fullName evidence="10">ABC transporter permease</fullName>
    </submittedName>
</protein>
<evidence type="ECO:0000313" key="11">
    <source>
        <dbReference type="Proteomes" id="UP000248724"/>
    </source>
</evidence>
<evidence type="ECO:0000256" key="7">
    <source>
        <dbReference type="RuleBase" id="RU363032"/>
    </source>
</evidence>
<sequence length="314" mass="34096">MVGYIIRRLIQALFVTLLVTMGIFLLLHVLPGGAARAILGPRANAAQIAQFNHDNGLDQALPLQYWAYLTHVIRGDFGFSYKLNQSVGSILAQDIPKTMLLVGLSYAVAIVVAVPLGIYQAVRRNKVDDYALTGATFIFYSMPVFWLGILLIGLFSFTLHLLPAEGPQGENVGDLLGQLSSIVLPVATLSLITIASFSRYMRSSTLENMVQDYVRTARAKGASNNRVLYVHVLRNALIPIITLIGLSVGFIFSGALITEALFNYPGLGLRFWNAALTNDFPVILGIIVVAAFGTVLGNLAADIMYAVADPRVRL</sequence>
<dbReference type="Pfam" id="PF19300">
    <property type="entry name" value="BPD_transp_1_N"/>
    <property type="match status" value="1"/>
</dbReference>
<dbReference type="Proteomes" id="UP000248724">
    <property type="component" value="Unassembled WGS sequence"/>
</dbReference>
<comment type="caution">
    <text evidence="10">The sequence shown here is derived from an EMBL/GenBank/DDBJ whole genome shotgun (WGS) entry which is preliminary data.</text>
</comment>
<evidence type="ECO:0000256" key="1">
    <source>
        <dbReference type="ARBA" id="ARBA00004651"/>
    </source>
</evidence>
<comment type="subcellular location">
    <subcellularLocation>
        <location evidence="1 7">Cell membrane</location>
        <topology evidence="1 7">Multi-pass membrane protein</topology>
    </subcellularLocation>
</comment>
<keyword evidence="5 7" id="KW-1133">Transmembrane helix</keyword>
<dbReference type="CDD" id="cd06261">
    <property type="entry name" value="TM_PBP2"/>
    <property type="match status" value="1"/>
</dbReference>
<evidence type="ECO:0000256" key="2">
    <source>
        <dbReference type="ARBA" id="ARBA00022448"/>
    </source>
</evidence>
<evidence type="ECO:0000313" key="9">
    <source>
        <dbReference type="EMBL" id="MBJ7594029.1"/>
    </source>
</evidence>
<dbReference type="Pfam" id="PF00528">
    <property type="entry name" value="BPD_transp_1"/>
    <property type="match status" value="1"/>
</dbReference>
<name>A0A2W5ZGJ8_9BACT</name>
<comment type="similarity">
    <text evidence="7">Belongs to the binding-protein-dependent transport system permease family.</text>
</comment>
<dbReference type="AlphaFoldDB" id="A0A2W5ZGJ8"/>
<keyword evidence="2 7" id="KW-0813">Transport</keyword>
<feature type="transmembrane region" description="Helical" evidence="7">
    <location>
        <begin position="282"/>
        <end position="308"/>
    </location>
</feature>
<feature type="domain" description="ABC transmembrane type-1" evidence="8">
    <location>
        <begin position="95"/>
        <end position="305"/>
    </location>
</feature>
<accession>A0A2W5ZGJ8</accession>
<evidence type="ECO:0000256" key="4">
    <source>
        <dbReference type="ARBA" id="ARBA00022692"/>
    </source>
</evidence>
<keyword evidence="4 7" id="KW-0812">Transmembrane</keyword>
<dbReference type="PANTHER" id="PTHR43163:SF6">
    <property type="entry name" value="DIPEPTIDE TRANSPORT SYSTEM PERMEASE PROTEIN DPPB-RELATED"/>
    <property type="match status" value="1"/>
</dbReference>
<evidence type="ECO:0000256" key="6">
    <source>
        <dbReference type="ARBA" id="ARBA00023136"/>
    </source>
</evidence>
<dbReference type="PROSITE" id="PS50928">
    <property type="entry name" value="ABC_TM1"/>
    <property type="match status" value="1"/>
</dbReference>
<keyword evidence="6 7" id="KW-0472">Membrane</keyword>
<dbReference type="SUPFAM" id="SSF161098">
    <property type="entry name" value="MetI-like"/>
    <property type="match status" value="1"/>
</dbReference>
<reference evidence="9 12" key="3">
    <citation type="submission" date="2020-10" db="EMBL/GenBank/DDBJ databases">
        <title>Ca. Dormibacterota MAGs.</title>
        <authorList>
            <person name="Montgomery K."/>
        </authorList>
    </citation>
    <scope>NUCLEOTIDE SEQUENCE [LARGE SCALE GENOMIC DNA]</scope>
    <source>
        <strain evidence="9">SC8812_S17_18</strain>
    </source>
</reference>